<gene>
    <name evidence="9" type="ORF">H0E87_026471</name>
</gene>
<keyword evidence="4" id="KW-0378">Hydrolase</keyword>
<dbReference type="Proteomes" id="UP000807159">
    <property type="component" value="Chromosome 16"/>
</dbReference>
<dbReference type="GO" id="GO:0042973">
    <property type="term" value="F:glucan endo-1,3-beta-D-glucosidase activity"/>
    <property type="evidence" value="ECO:0007669"/>
    <property type="project" value="UniProtKB-EC"/>
</dbReference>
<evidence type="ECO:0000256" key="7">
    <source>
        <dbReference type="ARBA" id="ARBA00033417"/>
    </source>
</evidence>
<evidence type="ECO:0000256" key="3">
    <source>
        <dbReference type="ARBA" id="ARBA00012780"/>
    </source>
</evidence>
<reference evidence="9" key="1">
    <citation type="journal article" date="2021" name="J. Hered.">
        <title>Genome Assembly of Salicaceae Populus deltoides (Eastern Cottonwood) I-69 Based on Nanopore Sequencing and Hi-C Technologies.</title>
        <authorList>
            <person name="Bai S."/>
            <person name="Wu H."/>
            <person name="Zhang J."/>
            <person name="Pan Z."/>
            <person name="Zhao W."/>
            <person name="Li Z."/>
            <person name="Tong C."/>
        </authorList>
    </citation>
    <scope>NUCLEOTIDE SEQUENCE</scope>
    <source>
        <tissue evidence="9">Leaf</tissue>
    </source>
</reference>
<sequence length="217" mass="24379">MVDIPNEDLPSLATGTLNFSLEWLQSNIFSNIPTAQVKYIAVGNEVFLKDPFYTPYVVRAMMNLYQALQMLNLVPSIKLSSPQAASVLSLSYPPSSAAFDPYLHSVMIPLMEFLHDTGSPFMREGFQGMKIVVSETGWATGGGEAASVANAMAYTDNVVRRVANYVGTPRQPNEEMEVYLFDDLFDENEKNGEEFTSNIFIGYSHNYMVIYEFNYLR</sequence>
<accession>A0A8T2WUX6</accession>
<proteinExistence type="inferred from homology"/>
<keyword evidence="10" id="KW-1185">Reference proteome</keyword>
<evidence type="ECO:0000256" key="1">
    <source>
        <dbReference type="ARBA" id="ARBA00000382"/>
    </source>
</evidence>
<evidence type="ECO:0000313" key="9">
    <source>
        <dbReference type="EMBL" id="KAH8484726.1"/>
    </source>
</evidence>
<evidence type="ECO:0000256" key="2">
    <source>
        <dbReference type="ARBA" id="ARBA00008773"/>
    </source>
</evidence>
<comment type="catalytic activity">
    <reaction evidence="1">
        <text>Hydrolysis of (1-&gt;3)-beta-D-glucosidic linkages in (1-&gt;3)-beta-D-glucans.</text>
        <dbReference type="EC" id="3.2.1.39"/>
    </reaction>
</comment>
<dbReference type="AlphaFoldDB" id="A0A8T2WUX6"/>
<evidence type="ECO:0000256" key="5">
    <source>
        <dbReference type="ARBA" id="ARBA00023295"/>
    </source>
</evidence>
<name>A0A8T2WUX6_POPDE</name>
<keyword evidence="5" id="KW-0326">Glycosidase</keyword>
<dbReference type="Gene3D" id="3.20.20.80">
    <property type="entry name" value="Glycosidases"/>
    <property type="match status" value="2"/>
</dbReference>
<dbReference type="Pfam" id="PF00332">
    <property type="entry name" value="Glyco_hydro_17"/>
    <property type="match status" value="1"/>
</dbReference>
<evidence type="ECO:0000313" key="10">
    <source>
        <dbReference type="Proteomes" id="UP000807159"/>
    </source>
</evidence>
<dbReference type="SUPFAM" id="SSF51445">
    <property type="entry name" value="(Trans)glycosidases"/>
    <property type="match status" value="1"/>
</dbReference>
<comment type="caution">
    <text evidence="9">The sequence shown here is derived from an EMBL/GenBank/DDBJ whole genome shotgun (WGS) entry which is preliminary data.</text>
</comment>
<organism evidence="9 10">
    <name type="scientific">Populus deltoides</name>
    <name type="common">Eastern poplar</name>
    <name type="synonym">Eastern cottonwood</name>
    <dbReference type="NCBI Taxonomy" id="3696"/>
    <lineage>
        <taxon>Eukaryota</taxon>
        <taxon>Viridiplantae</taxon>
        <taxon>Streptophyta</taxon>
        <taxon>Embryophyta</taxon>
        <taxon>Tracheophyta</taxon>
        <taxon>Spermatophyta</taxon>
        <taxon>Magnoliopsida</taxon>
        <taxon>eudicotyledons</taxon>
        <taxon>Gunneridae</taxon>
        <taxon>Pentapetalae</taxon>
        <taxon>rosids</taxon>
        <taxon>fabids</taxon>
        <taxon>Malpighiales</taxon>
        <taxon>Salicaceae</taxon>
        <taxon>Saliceae</taxon>
        <taxon>Populus</taxon>
    </lineage>
</organism>
<dbReference type="PANTHER" id="PTHR32227">
    <property type="entry name" value="GLUCAN ENDO-1,3-BETA-GLUCOSIDASE BG1-RELATED-RELATED"/>
    <property type="match status" value="1"/>
</dbReference>
<dbReference type="InterPro" id="IPR017853">
    <property type="entry name" value="GH"/>
</dbReference>
<dbReference type="GO" id="GO:0005975">
    <property type="term" value="P:carbohydrate metabolic process"/>
    <property type="evidence" value="ECO:0007669"/>
    <property type="project" value="InterPro"/>
</dbReference>
<comment type="similarity">
    <text evidence="2 8">Belongs to the glycosyl hydrolase 17 family.</text>
</comment>
<evidence type="ECO:0000256" key="4">
    <source>
        <dbReference type="ARBA" id="ARBA00022801"/>
    </source>
</evidence>
<dbReference type="EMBL" id="JACEGQ020000016">
    <property type="protein sequence ID" value="KAH8484726.1"/>
    <property type="molecule type" value="Genomic_DNA"/>
</dbReference>
<dbReference type="EC" id="3.2.1.39" evidence="3"/>
<evidence type="ECO:0000256" key="8">
    <source>
        <dbReference type="RuleBase" id="RU004335"/>
    </source>
</evidence>
<evidence type="ECO:0000256" key="6">
    <source>
        <dbReference type="ARBA" id="ARBA00033335"/>
    </source>
</evidence>
<dbReference type="InterPro" id="IPR000490">
    <property type="entry name" value="Glyco_hydro_17"/>
</dbReference>
<dbReference type="InterPro" id="IPR044965">
    <property type="entry name" value="Glyco_hydro_17_plant"/>
</dbReference>
<protein>
    <recommendedName>
        <fullName evidence="3">glucan endo-1,3-beta-D-glucosidase</fullName>
        <ecNumber evidence="3">3.2.1.39</ecNumber>
    </recommendedName>
    <alternativeName>
        <fullName evidence="6">(1-&gt;3)-beta-glucan endohydrolase</fullName>
    </alternativeName>
    <alternativeName>
        <fullName evidence="7">Beta-1,3-endoglucanase</fullName>
    </alternativeName>
</protein>